<dbReference type="AlphaFoldDB" id="A0A3M2HUE1"/>
<evidence type="ECO:0000256" key="1">
    <source>
        <dbReference type="ARBA" id="ARBA00022603"/>
    </source>
</evidence>
<sequence length="260" mass="27381">MAPPAAASPRELRLYGFNAVRALFARRPEALRRPWLAEARVADCRDMLKWCAAHRVGYRIVAEEDLRKLAASGHHEGIVVDVLRPSPLAFADWLAALPAGPVCVLWLDGVGNPHNLGAILRRAAHFGVAGLLLPAAGDLQLSAAAARLAEDGAEVAPLVRMGDAMADVEALHRAGFVLAATLVEGGGDLFASQPPARIVYVMGGERTGVDRGFAGRCDLRLFIPGSGAVERLDVAAATAVLLAAWARGVSALPETTKPRA</sequence>
<name>A0A3M2HUE1_9GAMM</name>
<evidence type="ECO:0000259" key="3">
    <source>
        <dbReference type="SMART" id="SM00967"/>
    </source>
</evidence>
<organism evidence="4 5">
    <name type="scientific">Solilutibacter pythonis</name>
    <dbReference type="NCBI Taxonomy" id="2483112"/>
    <lineage>
        <taxon>Bacteria</taxon>
        <taxon>Pseudomonadati</taxon>
        <taxon>Pseudomonadota</taxon>
        <taxon>Gammaproteobacteria</taxon>
        <taxon>Lysobacterales</taxon>
        <taxon>Lysobacteraceae</taxon>
        <taxon>Solilutibacter</taxon>
    </lineage>
</organism>
<evidence type="ECO:0000256" key="2">
    <source>
        <dbReference type="ARBA" id="ARBA00022679"/>
    </source>
</evidence>
<dbReference type="PANTHER" id="PTHR46429:SF2">
    <property type="entry name" value="TRNA_RRNA METHYLTRANSFERASE"/>
    <property type="match status" value="1"/>
</dbReference>
<dbReference type="GO" id="GO:0003723">
    <property type="term" value="F:RNA binding"/>
    <property type="evidence" value="ECO:0007669"/>
    <property type="project" value="InterPro"/>
</dbReference>
<dbReference type="RefSeq" id="WP_122101782.1">
    <property type="nucleotide sequence ID" value="NZ_RFLY01000011.1"/>
</dbReference>
<comment type="caution">
    <text evidence="4">The sequence shown here is derived from an EMBL/GenBank/DDBJ whole genome shotgun (WGS) entry which is preliminary data.</text>
</comment>
<dbReference type="GO" id="GO:0032259">
    <property type="term" value="P:methylation"/>
    <property type="evidence" value="ECO:0007669"/>
    <property type="project" value="UniProtKB-KW"/>
</dbReference>
<dbReference type="GO" id="GO:0006396">
    <property type="term" value="P:RNA processing"/>
    <property type="evidence" value="ECO:0007669"/>
    <property type="project" value="InterPro"/>
</dbReference>
<accession>A0A3M2HUE1</accession>
<dbReference type="CDD" id="cd18095">
    <property type="entry name" value="SpoU-like_rRNA-MTase"/>
    <property type="match status" value="1"/>
</dbReference>
<dbReference type="SMART" id="SM00967">
    <property type="entry name" value="SpoU_sub_bind"/>
    <property type="match status" value="1"/>
</dbReference>
<dbReference type="SUPFAM" id="SSF75217">
    <property type="entry name" value="alpha/beta knot"/>
    <property type="match status" value="1"/>
</dbReference>
<dbReference type="SUPFAM" id="SSF55315">
    <property type="entry name" value="L30e-like"/>
    <property type="match status" value="1"/>
</dbReference>
<dbReference type="InterPro" id="IPR004441">
    <property type="entry name" value="rRNA_MeTrfase_TrmH"/>
</dbReference>
<keyword evidence="5" id="KW-1185">Reference proteome</keyword>
<reference evidence="4 5" key="1">
    <citation type="submission" date="2018-10" db="EMBL/GenBank/DDBJ databases">
        <title>Proposal of Lysobacter pythonis sp. nov. isolated from royal pythons (Python regius).</title>
        <authorList>
            <person name="Hans-Juergen B."/>
            <person name="Huptas C."/>
            <person name="Sandra B."/>
            <person name="Igor L."/>
            <person name="Joachim S."/>
            <person name="Siegfried S."/>
            <person name="Mareike W."/>
            <person name="Peter K."/>
        </authorList>
    </citation>
    <scope>NUCLEOTIDE SEQUENCE [LARGE SCALE GENOMIC DNA]</scope>
    <source>
        <strain evidence="4 5">4284/11</strain>
    </source>
</reference>
<keyword evidence="1 4" id="KW-0489">Methyltransferase</keyword>
<dbReference type="InterPro" id="IPR013123">
    <property type="entry name" value="SpoU_subst-bd"/>
</dbReference>
<dbReference type="Pfam" id="PF00588">
    <property type="entry name" value="SpoU_methylase"/>
    <property type="match status" value="1"/>
</dbReference>
<evidence type="ECO:0000313" key="5">
    <source>
        <dbReference type="Proteomes" id="UP000275012"/>
    </source>
</evidence>
<evidence type="ECO:0000313" key="4">
    <source>
        <dbReference type="EMBL" id="RMH91029.1"/>
    </source>
</evidence>
<feature type="domain" description="RNA 2-O ribose methyltransferase substrate binding" evidence="3">
    <location>
        <begin position="13"/>
        <end position="88"/>
    </location>
</feature>
<gene>
    <name evidence="4" type="ORF">EBB59_08780</name>
</gene>
<dbReference type="Pfam" id="PF08032">
    <property type="entry name" value="SpoU_sub_bind"/>
    <property type="match status" value="1"/>
</dbReference>
<dbReference type="Gene3D" id="3.40.1280.10">
    <property type="match status" value="1"/>
</dbReference>
<dbReference type="InterPro" id="IPR029064">
    <property type="entry name" value="Ribosomal_eL30-like_sf"/>
</dbReference>
<dbReference type="InterPro" id="IPR001537">
    <property type="entry name" value="SpoU_MeTrfase"/>
</dbReference>
<proteinExistence type="predicted"/>
<dbReference type="EMBL" id="RFLY01000011">
    <property type="protein sequence ID" value="RMH91029.1"/>
    <property type="molecule type" value="Genomic_DNA"/>
</dbReference>
<dbReference type="InterPro" id="IPR029026">
    <property type="entry name" value="tRNA_m1G_MTases_N"/>
</dbReference>
<dbReference type="OrthoDB" id="9785673at2"/>
<protein>
    <submittedName>
        <fullName evidence="4">rRNA methyltransferase</fullName>
    </submittedName>
</protein>
<dbReference type="Gene3D" id="3.30.1330.30">
    <property type="match status" value="1"/>
</dbReference>
<keyword evidence="2 4" id="KW-0808">Transferase</keyword>
<dbReference type="GO" id="GO:0005829">
    <property type="term" value="C:cytosol"/>
    <property type="evidence" value="ECO:0007669"/>
    <property type="project" value="TreeGrafter"/>
</dbReference>
<dbReference type="PANTHER" id="PTHR46429">
    <property type="entry name" value="23S RRNA (GUANOSINE-2'-O-)-METHYLTRANSFERASE RLMB"/>
    <property type="match status" value="1"/>
</dbReference>
<dbReference type="InterPro" id="IPR029028">
    <property type="entry name" value="Alpha/beta_knot_MTases"/>
</dbReference>
<dbReference type="Proteomes" id="UP000275012">
    <property type="component" value="Unassembled WGS sequence"/>
</dbReference>
<dbReference type="GO" id="GO:0008173">
    <property type="term" value="F:RNA methyltransferase activity"/>
    <property type="evidence" value="ECO:0007669"/>
    <property type="project" value="InterPro"/>
</dbReference>